<reference evidence="2" key="1">
    <citation type="submission" date="2017-04" db="EMBL/GenBank/DDBJ databases">
        <authorList>
            <person name="Varghese N."/>
            <person name="Submissions S."/>
        </authorList>
    </citation>
    <scope>NUCLEOTIDE SEQUENCE [LARGE SCALE GENOMIC DNA]</scope>
    <source>
        <strain evidence="2">DSM 16537</strain>
    </source>
</reference>
<organism evidence="1 2">
    <name type="scientific">Aquiflexum balticum DSM 16537</name>
    <dbReference type="NCBI Taxonomy" id="758820"/>
    <lineage>
        <taxon>Bacteria</taxon>
        <taxon>Pseudomonadati</taxon>
        <taxon>Bacteroidota</taxon>
        <taxon>Cytophagia</taxon>
        <taxon>Cytophagales</taxon>
        <taxon>Cyclobacteriaceae</taxon>
        <taxon>Aquiflexum</taxon>
    </lineage>
</organism>
<dbReference type="RefSeq" id="WP_084122101.1">
    <property type="nucleotide sequence ID" value="NZ_LT838813.1"/>
</dbReference>
<name>A0A1W2H8Z9_9BACT</name>
<dbReference type="AlphaFoldDB" id="A0A1W2H8Z9"/>
<gene>
    <name evidence="1" type="ORF">SAMN00777080_3988</name>
</gene>
<keyword evidence="2" id="KW-1185">Reference proteome</keyword>
<evidence type="ECO:0000313" key="1">
    <source>
        <dbReference type="EMBL" id="SMD45339.1"/>
    </source>
</evidence>
<protein>
    <submittedName>
        <fullName evidence="1">Uncharacterized protein</fullName>
    </submittedName>
</protein>
<dbReference type="EMBL" id="LT838813">
    <property type="protein sequence ID" value="SMD45339.1"/>
    <property type="molecule type" value="Genomic_DNA"/>
</dbReference>
<dbReference type="Proteomes" id="UP000192333">
    <property type="component" value="Chromosome I"/>
</dbReference>
<accession>A0A1W2H8Z9</accession>
<proteinExistence type="predicted"/>
<dbReference type="STRING" id="758820.SAMN00777080_3988"/>
<sequence>MKFGKSTYRPQMKWSLTYLLIGFAVVFQAHAQRISFSTWTGSDDINILSPQGAFPVLDFSQKKRVLLPNSEAVGIELTDNQAVIFEIEAPEGFDLTVEVDAPIQFVLSDNPSESIPFQLRMAYNNQSPGDEVSGKLNAIELPLGFNSISFPVNRNSSGLPAAPPSPEFGGITRPKTRAYLYFYGNIGPIGNVAAGRYEGEININVSFVSND</sequence>
<evidence type="ECO:0000313" key="2">
    <source>
        <dbReference type="Proteomes" id="UP000192333"/>
    </source>
</evidence>